<feature type="signal peptide" evidence="1">
    <location>
        <begin position="1"/>
        <end position="21"/>
    </location>
</feature>
<evidence type="ECO:0000256" key="1">
    <source>
        <dbReference type="SAM" id="SignalP"/>
    </source>
</evidence>
<gene>
    <name evidence="2" type="ORF">KC573_02345</name>
</gene>
<comment type="caution">
    <text evidence="2">The sequence shown here is derived from an EMBL/GenBank/DDBJ whole genome shotgun (WGS) entry which is preliminary data.</text>
</comment>
<reference evidence="2" key="1">
    <citation type="submission" date="2020-04" db="EMBL/GenBank/DDBJ databases">
        <authorList>
            <person name="Zhang T."/>
        </authorList>
    </citation>
    <scope>NUCLEOTIDE SEQUENCE</scope>
    <source>
        <strain evidence="2">HKST-UBA02</strain>
    </source>
</reference>
<keyword evidence="1" id="KW-0732">Signal</keyword>
<evidence type="ECO:0000313" key="3">
    <source>
        <dbReference type="Proteomes" id="UP000699691"/>
    </source>
</evidence>
<dbReference type="InterPro" id="IPR009291">
    <property type="entry name" value="Vps62"/>
</dbReference>
<feature type="chain" id="PRO_5037673889" evidence="1">
    <location>
        <begin position="22"/>
        <end position="691"/>
    </location>
</feature>
<sequence length="691" mass="78372">MSKYFPAVFLVFFSFFNFAQAECGDFVFVDGSGYEERTPIEDCANPFNEDETNPFDSSVFVNGVEVIDGGELALPLGEYLAFTAAVVPEPFLADLGLFRQDGDDIEVIDDYFSSGGQLTFSATGTYYLVLSVMMEQPMVSQNSFLNKLVALIIPTAEAYYGDFFEVRVYEFTVIEEAVEEEEIDSLLLQYAPILYMHPDETYFPMNVESFIKDSALWEDGVQLRDVSGLSVQEFESIIESEDTSDMYLAYSNPDTDGAIDLNTAEQKYKDAVEAKEATTTVYVHRMNDSYTDSQGDTHYFTVLQYWYFYAMNNWGQTGGFNDHEGDWESVFVFLDNETDQPAYVAFSAHHNDGDDELHNLFQYDSVRRAWGSEEVTFDSGRVVSFTALGSHANYPDNGVDGEHEIPFQTNDFTSNSGNHILGHIKNIEGIIFEYEGIWGTENSSPGGSGPQGPIFIDLTGQNRFIEPIKWAGIDKIERMVLPEPSSQFDVSTVAFDFSEVVPLGTEFYVDEQNEVIVFGVIPQNVEMLPTFWDIESSLENGTFEATVSLPYDPELVQGMGLNEQQLSAMYYNPETVSWEVVPSEVDIENHLILFDTNHFSRYAIGIVEIDSTPTIEELFVELRVSIETADLRDKVKRHLVRRVDRIERIYESDNKRSGKIVERRLNSLVQEVKLLEWLFRVNLSEIDLSIN</sequence>
<organism evidence="2 3">
    <name type="scientific">candidate division WWE3 bacterium</name>
    <dbReference type="NCBI Taxonomy" id="2053526"/>
    <lineage>
        <taxon>Bacteria</taxon>
        <taxon>Katanobacteria</taxon>
    </lineage>
</organism>
<dbReference type="PANTHER" id="PTHR48174">
    <property type="entry name" value="DUF946 FAMILY PROTEIN"/>
    <property type="match status" value="1"/>
</dbReference>
<protein>
    <submittedName>
        <fullName evidence="2">Vps62-related protein</fullName>
    </submittedName>
</protein>
<accession>A0A955RWA8</accession>
<name>A0A955RWA8_UNCKA</name>
<proteinExistence type="predicted"/>
<dbReference type="AlphaFoldDB" id="A0A955RWA8"/>
<dbReference type="PANTHER" id="PTHR48174:SF5">
    <property type="entry name" value="VACUOLAR PROTEIN SORTING-ASSOCIATED PROTEIN 62"/>
    <property type="match status" value="1"/>
</dbReference>
<feature type="non-terminal residue" evidence="2">
    <location>
        <position position="691"/>
    </location>
</feature>
<dbReference type="Proteomes" id="UP000699691">
    <property type="component" value="Unassembled WGS sequence"/>
</dbReference>
<dbReference type="EMBL" id="JAGQKY010000088">
    <property type="protein sequence ID" value="MCA9397644.1"/>
    <property type="molecule type" value="Genomic_DNA"/>
</dbReference>
<reference evidence="2" key="2">
    <citation type="journal article" date="2021" name="Microbiome">
        <title>Successional dynamics and alternative stable states in a saline activated sludge microbial community over 9 years.</title>
        <authorList>
            <person name="Wang Y."/>
            <person name="Ye J."/>
            <person name="Ju F."/>
            <person name="Liu L."/>
            <person name="Boyd J.A."/>
            <person name="Deng Y."/>
            <person name="Parks D.H."/>
            <person name="Jiang X."/>
            <person name="Yin X."/>
            <person name="Woodcroft B.J."/>
            <person name="Tyson G.W."/>
            <person name="Hugenholtz P."/>
            <person name="Polz M.F."/>
            <person name="Zhang T."/>
        </authorList>
    </citation>
    <scope>NUCLEOTIDE SEQUENCE</scope>
    <source>
        <strain evidence="2">HKST-UBA02</strain>
    </source>
</reference>
<evidence type="ECO:0000313" key="2">
    <source>
        <dbReference type="EMBL" id="MCA9397644.1"/>
    </source>
</evidence>
<dbReference type="Pfam" id="PF06101">
    <property type="entry name" value="Vps62"/>
    <property type="match status" value="1"/>
</dbReference>